<evidence type="ECO:0000256" key="2">
    <source>
        <dbReference type="SAM" id="Phobius"/>
    </source>
</evidence>
<proteinExistence type="predicted"/>
<feature type="compositionally biased region" description="Polar residues" evidence="1">
    <location>
        <begin position="46"/>
        <end position="56"/>
    </location>
</feature>
<comment type="caution">
    <text evidence="3">The sequence shown here is derived from an EMBL/GenBank/DDBJ whole genome shotgun (WGS) entry which is preliminary data.</text>
</comment>
<feature type="compositionally biased region" description="Basic and acidic residues" evidence="1">
    <location>
        <begin position="182"/>
        <end position="195"/>
    </location>
</feature>
<feature type="compositionally biased region" description="Basic and acidic residues" evidence="1">
    <location>
        <begin position="306"/>
        <end position="334"/>
    </location>
</feature>
<reference evidence="3" key="1">
    <citation type="submission" date="2020-09" db="EMBL/GenBank/DDBJ databases">
        <authorList>
            <person name="Kikuchi T."/>
        </authorList>
    </citation>
    <scope>NUCLEOTIDE SEQUENCE</scope>
    <source>
        <strain evidence="3">Ka4C1</strain>
    </source>
</reference>
<gene>
    <name evidence="3" type="ORF">BXYJ_LOCUS13030</name>
</gene>
<name>A0A7I8X7E5_BURXY</name>
<evidence type="ECO:0000256" key="1">
    <source>
        <dbReference type="SAM" id="MobiDB-lite"/>
    </source>
</evidence>
<keyword evidence="2" id="KW-1133">Transmembrane helix</keyword>
<dbReference type="AlphaFoldDB" id="A0A7I8X7E5"/>
<feature type="compositionally biased region" description="Basic and acidic residues" evidence="1">
    <location>
        <begin position="257"/>
        <end position="276"/>
    </location>
</feature>
<keyword evidence="2" id="KW-0472">Membrane</keyword>
<organism evidence="3 4">
    <name type="scientific">Bursaphelenchus xylophilus</name>
    <name type="common">Pinewood nematode worm</name>
    <name type="synonym">Aphelenchoides xylophilus</name>
    <dbReference type="NCBI Taxonomy" id="6326"/>
    <lineage>
        <taxon>Eukaryota</taxon>
        <taxon>Metazoa</taxon>
        <taxon>Ecdysozoa</taxon>
        <taxon>Nematoda</taxon>
        <taxon>Chromadorea</taxon>
        <taxon>Rhabditida</taxon>
        <taxon>Tylenchina</taxon>
        <taxon>Tylenchomorpha</taxon>
        <taxon>Aphelenchoidea</taxon>
        <taxon>Aphelenchoididae</taxon>
        <taxon>Bursaphelenchus</taxon>
    </lineage>
</organism>
<feature type="compositionally biased region" description="Basic and acidic residues" evidence="1">
    <location>
        <begin position="343"/>
        <end position="352"/>
    </location>
</feature>
<feature type="compositionally biased region" description="Polar residues" evidence="1">
    <location>
        <begin position="152"/>
        <end position="162"/>
    </location>
</feature>
<protein>
    <submittedName>
        <fullName evidence="3">(pine wood nematode) hypothetical protein</fullName>
    </submittedName>
</protein>
<dbReference type="Proteomes" id="UP000582659">
    <property type="component" value="Unassembled WGS sequence"/>
</dbReference>
<evidence type="ECO:0000313" key="3">
    <source>
        <dbReference type="EMBL" id="CAD5232939.1"/>
    </source>
</evidence>
<feature type="transmembrane region" description="Helical" evidence="2">
    <location>
        <begin position="15"/>
        <end position="34"/>
    </location>
</feature>
<evidence type="ECO:0000313" key="4">
    <source>
        <dbReference type="Proteomes" id="UP000659654"/>
    </source>
</evidence>
<keyword evidence="2" id="KW-0812">Transmembrane</keyword>
<feature type="compositionally biased region" description="Polar residues" evidence="1">
    <location>
        <begin position="72"/>
        <end position="83"/>
    </location>
</feature>
<dbReference type="Proteomes" id="UP000659654">
    <property type="component" value="Unassembled WGS sequence"/>
</dbReference>
<accession>A0A7I8X7E5</accession>
<feature type="compositionally biased region" description="Basic residues" evidence="1">
    <location>
        <begin position="97"/>
        <end position="106"/>
    </location>
</feature>
<feature type="region of interest" description="Disordered" evidence="1">
    <location>
        <begin position="41"/>
        <end position="352"/>
    </location>
</feature>
<keyword evidence="4" id="KW-1185">Reference proteome</keyword>
<dbReference type="EMBL" id="CAJFCV020000005">
    <property type="protein sequence ID" value="CAG9126146.1"/>
    <property type="molecule type" value="Genomic_DNA"/>
</dbReference>
<dbReference type="EMBL" id="CAJFDI010000005">
    <property type="protein sequence ID" value="CAD5232939.1"/>
    <property type="molecule type" value="Genomic_DNA"/>
</dbReference>
<sequence length="352" mass="38351">MLSWLIQATDSLNPAVFWILGLQIGLQLALICCLKRSGEMKHGSDHYSNGTQSSEVKPTLETKTSTGTSGSEQPKATQPSSDSVEPRRRSAQGPSKIQRRSSKRGVKQMIIEKSLRKKNIITNKAPAPKNREPIKMKDGGKSFENDIKTVKSTESNDGNKTNIDAIPSIDDQNQEENNTGEKTAEIRREAAELKPRKVVAGKTRNVRANPGEYPTMADVASDWGSAKEKKTKTKTKTGTSPQQPKEAPKEAGPQKVVKIEEKEEKVEVKDEKKAETAVKGQKRKSKGSEELKDSKLKKKSVKKKVEKGGGKEGRKEGGISESRGEKIGCEKAGGKEGGSGGEEGGRSARWES</sequence>
<feature type="compositionally biased region" description="Basic residues" evidence="1">
    <location>
        <begin position="295"/>
        <end position="305"/>
    </location>
</feature>
<feature type="compositionally biased region" description="Basic and acidic residues" evidence="1">
    <location>
        <begin position="129"/>
        <end position="151"/>
    </location>
</feature>